<dbReference type="PANTHER" id="PTHR19211">
    <property type="entry name" value="ATP-BINDING TRANSPORT PROTEIN-RELATED"/>
    <property type="match status" value="1"/>
</dbReference>
<dbReference type="EMBL" id="CAUJNA010003516">
    <property type="protein sequence ID" value="CAJ1403915.1"/>
    <property type="molecule type" value="Genomic_DNA"/>
</dbReference>
<dbReference type="GO" id="GO:0005524">
    <property type="term" value="F:ATP binding"/>
    <property type="evidence" value="ECO:0007669"/>
    <property type="project" value="UniProtKB-KW"/>
</dbReference>
<reference evidence="8" key="1">
    <citation type="submission" date="2023-08" db="EMBL/GenBank/DDBJ databases">
        <authorList>
            <person name="Chen Y."/>
            <person name="Shah S."/>
            <person name="Dougan E. K."/>
            <person name="Thang M."/>
            <person name="Chan C."/>
        </authorList>
    </citation>
    <scope>NUCLEOTIDE SEQUENCE</scope>
</reference>
<name>A0AA36JCY0_9DINO</name>
<dbReference type="InterPro" id="IPR017871">
    <property type="entry name" value="ABC_transporter-like_CS"/>
</dbReference>
<comment type="subcellular location">
    <subcellularLocation>
        <location evidence="1">Cytoplasm</location>
    </subcellularLocation>
</comment>
<dbReference type="PROSITE" id="PS00211">
    <property type="entry name" value="ABC_TRANSPORTER_1"/>
    <property type="match status" value="1"/>
</dbReference>
<evidence type="ECO:0000256" key="1">
    <source>
        <dbReference type="ARBA" id="ARBA00004496"/>
    </source>
</evidence>
<evidence type="ECO:0000256" key="2">
    <source>
        <dbReference type="ARBA" id="ARBA00022490"/>
    </source>
</evidence>
<feature type="region of interest" description="Disordered" evidence="6">
    <location>
        <begin position="372"/>
        <end position="394"/>
    </location>
</feature>
<sequence length="732" mass="80513">MPRSAAKRCAACGNAVCSCNKPTLAAVFAPPERKAAAQAASREDAVRQAVQQGCPAVLGEDAIDYLANMAVSLVEEFSDAESLKRELQEGFLPMLEEYEDISAADAEALCARVVEAAAPAPADPAALEGPEQTEQTEGEFLCHVPNLLLMYGGSPEPLLRGTCLEIRRGHRYGVVGSNGSGKTTLMARIASKDISGMPHDLRVVLLRHEAILQGVKRSTKVSDYVQQRNSGPDAGSEEDMAKALEAMGFETEEQMAKPVLALSGGWQMRLALACAVARKAQLLLLDEPTNHLDVEGVRWLVDFINRTCDSEGAAMIVSHDPDFLDRVCTDVVHFSPSSQKGKLAYYPGTFSAFKANQLGGDDAEAQRVLETAEKSSGETHPGASHGLGPNDGNRMAFPIPEKIGDTCAERRAPLVTLERAAFQYKGTPAPVFRDISVDLTISSKVGIVGKNGSGKSTLLSLLAGRQQPSTVEGKTGRLWWHKDLRLAYIAQHALVHLGNYLDKTPLEYMQIRFRRGFDQETPIVRSEKLLTKKDEDDMRNSGVRHGKRGKGVEALVNRIEITDGKEKTKEKDREFLYEVKWTDLSPAENSFETVNRLKQLKALKLVQDLNERIWAAWAGCPQRPLTDREVLQHLDPFGLDEDTVCFRRIEMLSSGQKCKLALGAAFWTRPHVICLDEPTNYLDTDTVELLKRAMRAFRGGFAVVSHSEKLIEEVCDEVWTVEDGQVTRKSSK</sequence>
<comment type="caution">
    <text evidence="8">The sequence shown here is derived from an EMBL/GenBank/DDBJ whole genome shotgun (WGS) entry which is preliminary data.</text>
</comment>
<dbReference type="PROSITE" id="PS50893">
    <property type="entry name" value="ABC_TRANSPORTER_2"/>
    <property type="match status" value="2"/>
</dbReference>
<dbReference type="CDD" id="cd03221">
    <property type="entry name" value="ABCF_EF-3"/>
    <property type="match status" value="1"/>
</dbReference>
<dbReference type="InterPro" id="IPR003593">
    <property type="entry name" value="AAA+_ATPase"/>
</dbReference>
<feature type="domain" description="ABC transporter" evidence="7">
    <location>
        <begin position="415"/>
        <end position="732"/>
    </location>
</feature>
<evidence type="ECO:0000256" key="5">
    <source>
        <dbReference type="ARBA" id="ARBA00022840"/>
    </source>
</evidence>
<dbReference type="Proteomes" id="UP001178507">
    <property type="component" value="Unassembled WGS sequence"/>
</dbReference>
<dbReference type="SUPFAM" id="SSF52540">
    <property type="entry name" value="P-loop containing nucleoside triphosphate hydrolases"/>
    <property type="match status" value="2"/>
</dbReference>
<protein>
    <recommendedName>
        <fullName evidence="7">ABC transporter domain-containing protein</fullName>
    </recommendedName>
</protein>
<gene>
    <name evidence="8" type="ORF">EVOR1521_LOCUS26478</name>
</gene>
<accession>A0AA36JCY0</accession>
<keyword evidence="3" id="KW-0677">Repeat</keyword>
<evidence type="ECO:0000313" key="9">
    <source>
        <dbReference type="Proteomes" id="UP001178507"/>
    </source>
</evidence>
<dbReference type="PANTHER" id="PTHR19211:SF14">
    <property type="entry name" value="ATP-BINDING CASSETTE SUB-FAMILY F MEMBER 1"/>
    <property type="match status" value="1"/>
</dbReference>
<evidence type="ECO:0000256" key="6">
    <source>
        <dbReference type="SAM" id="MobiDB-lite"/>
    </source>
</evidence>
<dbReference type="InterPro" id="IPR027417">
    <property type="entry name" value="P-loop_NTPase"/>
</dbReference>
<keyword evidence="2" id="KW-0963">Cytoplasm</keyword>
<dbReference type="Pfam" id="PF00005">
    <property type="entry name" value="ABC_tran"/>
    <property type="match status" value="2"/>
</dbReference>
<feature type="domain" description="ABC transporter" evidence="7">
    <location>
        <begin position="142"/>
        <end position="362"/>
    </location>
</feature>
<proteinExistence type="predicted"/>
<evidence type="ECO:0000259" key="7">
    <source>
        <dbReference type="PROSITE" id="PS50893"/>
    </source>
</evidence>
<dbReference type="Gene3D" id="2.40.50.990">
    <property type="match status" value="1"/>
</dbReference>
<keyword evidence="9" id="KW-1185">Reference proteome</keyword>
<dbReference type="InterPro" id="IPR047038">
    <property type="entry name" value="eEF3_chromodomain-like_sf"/>
</dbReference>
<dbReference type="PROSITE" id="PS51257">
    <property type="entry name" value="PROKAR_LIPOPROTEIN"/>
    <property type="match status" value="1"/>
</dbReference>
<keyword evidence="4" id="KW-0547">Nucleotide-binding</keyword>
<evidence type="ECO:0000256" key="4">
    <source>
        <dbReference type="ARBA" id="ARBA00022741"/>
    </source>
</evidence>
<keyword evidence="5" id="KW-0067">ATP-binding</keyword>
<dbReference type="AlphaFoldDB" id="A0AA36JCY0"/>
<dbReference type="InterPro" id="IPR003439">
    <property type="entry name" value="ABC_transporter-like_ATP-bd"/>
</dbReference>
<dbReference type="GO" id="GO:0005737">
    <property type="term" value="C:cytoplasm"/>
    <property type="evidence" value="ECO:0007669"/>
    <property type="project" value="UniProtKB-SubCell"/>
</dbReference>
<organism evidence="8 9">
    <name type="scientific">Effrenium voratum</name>
    <dbReference type="NCBI Taxonomy" id="2562239"/>
    <lineage>
        <taxon>Eukaryota</taxon>
        <taxon>Sar</taxon>
        <taxon>Alveolata</taxon>
        <taxon>Dinophyceae</taxon>
        <taxon>Suessiales</taxon>
        <taxon>Symbiodiniaceae</taxon>
        <taxon>Effrenium</taxon>
    </lineage>
</organism>
<dbReference type="Gene3D" id="3.40.50.300">
    <property type="entry name" value="P-loop containing nucleotide triphosphate hydrolases"/>
    <property type="match status" value="2"/>
</dbReference>
<dbReference type="InterPro" id="IPR050611">
    <property type="entry name" value="ABCF"/>
</dbReference>
<dbReference type="GO" id="GO:0016887">
    <property type="term" value="F:ATP hydrolysis activity"/>
    <property type="evidence" value="ECO:0007669"/>
    <property type="project" value="InterPro"/>
</dbReference>
<evidence type="ECO:0000313" key="8">
    <source>
        <dbReference type="EMBL" id="CAJ1403915.1"/>
    </source>
</evidence>
<dbReference type="SMART" id="SM00382">
    <property type="entry name" value="AAA"/>
    <property type="match status" value="2"/>
</dbReference>
<evidence type="ECO:0000256" key="3">
    <source>
        <dbReference type="ARBA" id="ARBA00022737"/>
    </source>
</evidence>